<evidence type="ECO:0000313" key="4">
    <source>
        <dbReference type="Proteomes" id="UP001310248"/>
    </source>
</evidence>
<organism evidence="3 4">
    <name type="scientific">Agarivorans aestuarii</name>
    <dbReference type="NCBI Taxonomy" id="1563703"/>
    <lineage>
        <taxon>Bacteria</taxon>
        <taxon>Pseudomonadati</taxon>
        <taxon>Pseudomonadota</taxon>
        <taxon>Gammaproteobacteria</taxon>
        <taxon>Alteromonadales</taxon>
        <taxon>Alteromonadaceae</taxon>
        <taxon>Agarivorans</taxon>
    </lineage>
</organism>
<keyword evidence="2" id="KW-1133">Transmembrane helix</keyword>
<keyword evidence="4" id="KW-1185">Reference proteome</keyword>
<feature type="region of interest" description="Disordered" evidence="1">
    <location>
        <begin position="62"/>
        <end position="85"/>
    </location>
</feature>
<accession>A0ABU7FZE8</accession>
<evidence type="ECO:0000256" key="1">
    <source>
        <dbReference type="SAM" id="MobiDB-lite"/>
    </source>
</evidence>
<dbReference type="EMBL" id="JAYDYW010000002">
    <property type="protein sequence ID" value="MEE1672434.1"/>
    <property type="molecule type" value="Genomic_DNA"/>
</dbReference>
<evidence type="ECO:0000256" key="2">
    <source>
        <dbReference type="SAM" id="Phobius"/>
    </source>
</evidence>
<dbReference type="Gene3D" id="1.20.58.340">
    <property type="entry name" value="Magnesium transport protein CorA, transmembrane region"/>
    <property type="match status" value="1"/>
</dbReference>
<reference evidence="4" key="1">
    <citation type="submission" date="2023-07" db="EMBL/GenBank/DDBJ databases">
        <title>Draft genome sequence of Agarivorans aestuarii strain ZMCS4, a CAZymes producing bacteria isolated from the marine brown algae Clodostephus spongiosus.</title>
        <authorList>
            <person name="Lorente B."/>
            <person name="Cabral C."/>
            <person name="Frias J."/>
            <person name="Faria J."/>
            <person name="Toubarro D."/>
        </authorList>
    </citation>
    <scope>NUCLEOTIDE SEQUENCE [LARGE SCALE GENOMIC DNA]</scope>
    <source>
        <strain evidence="4">ZMCS4</strain>
    </source>
</reference>
<reference evidence="3 4" key="2">
    <citation type="submission" date="2023-12" db="EMBL/GenBank/DDBJ databases">
        <authorList>
            <consortium name="Cladostephus spongiosus"/>
            <person name="Lorente B."/>
            <person name="Cabral C."/>
            <person name="Frias J."/>
            <person name="Faria J."/>
            <person name="Toubarro D."/>
        </authorList>
    </citation>
    <scope>NUCLEOTIDE SEQUENCE [LARGE SCALE GENOMIC DNA]</scope>
    <source>
        <strain evidence="3 4">ZMCS4</strain>
    </source>
</reference>
<dbReference type="RefSeq" id="WP_329773782.1">
    <property type="nucleotide sequence ID" value="NZ_JAYDYW010000002.1"/>
</dbReference>
<name>A0ABU7FZE8_9ALTE</name>
<gene>
    <name evidence="3" type="ORF">SNR37_001755</name>
</gene>
<sequence>MDYLTIVFVVLVALNIVVSIYLFNRDDIDSVQKFTQIVIVWIIPFVGAIGLWLFNRSQDSDNNKPSGGSFGGGSQDSIGASSYGD</sequence>
<feature type="transmembrane region" description="Helical" evidence="2">
    <location>
        <begin position="35"/>
        <end position="54"/>
    </location>
</feature>
<comment type="caution">
    <text evidence="3">The sequence shown here is derived from an EMBL/GenBank/DDBJ whole genome shotgun (WGS) entry which is preliminary data.</text>
</comment>
<evidence type="ECO:0000313" key="3">
    <source>
        <dbReference type="EMBL" id="MEE1672434.1"/>
    </source>
</evidence>
<keyword evidence="2" id="KW-0472">Membrane</keyword>
<proteinExistence type="predicted"/>
<protein>
    <recommendedName>
        <fullName evidence="5">Cardiolipin synthase N-terminal domain-containing protein</fullName>
    </recommendedName>
</protein>
<keyword evidence="2" id="KW-0812">Transmembrane</keyword>
<feature type="transmembrane region" description="Helical" evidence="2">
    <location>
        <begin position="6"/>
        <end position="23"/>
    </location>
</feature>
<evidence type="ECO:0008006" key="5">
    <source>
        <dbReference type="Google" id="ProtNLM"/>
    </source>
</evidence>
<dbReference type="Proteomes" id="UP001310248">
    <property type="component" value="Unassembled WGS sequence"/>
</dbReference>